<proteinExistence type="predicted"/>
<evidence type="ECO:0000313" key="2">
    <source>
        <dbReference type="EMBL" id="CAL0314966.1"/>
    </source>
</evidence>
<dbReference type="AlphaFoldDB" id="A0AAV1X1W2"/>
<evidence type="ECO:0000256" key="1">
    <source>
        <dbReference type="SAM" id="MobiDB-lite"/>
    </source>
</evidence>
<accession>A0AAV1X1W2</accession>
<protein>
    <submittedName>
        <fullName evidence="2">Uncharacterized protein</fullName>
    </submittedName>
</protein>
<gene>
    <name evidence="2" type="ORF">LLUT_LOCUS16026</name>
</gene>
<organism evidence="2 3">
    <name type="scientific">Lupinus luteus</name>
    <name type="common">European yellow lupine</name>
    <dbReference type="NCBI Taxonomy" id="3873"/>
    <lineage>
        <taxon>Eukaryota</taxon>
        <taxon>Viridiplantae</taxon>
        <taxon>Streptophyta</taxon>
        <taxon>Embryophyta</taxon>
        <taxon>Tracheophyta</taxon>
        <taxon>Spermatophyta</taxon>
        <taxon>Magnoliopsida</taxon>
        <taxon>eudicotyledons</taxon>
        <taxon>Gunneridae</taxon>
        <taxon>Pentapetalae</taxon>
        <taxon>rosids</taxon>
        <taxon>fabids</taxon>
        <taxon>Fabales</taxon>
        <taxon>Fabaceae</taxon>
        <taxon>Papilionoideae</taxon>
        <taxon>50 kb inversion clade</taxon>
        <taxon>genistoids sensu lato</taxon>
        <taxon>core genistoids</taxon>
        <taxon>Genisteae</taxon>
        <taxon>Lupinus</taxon>
    </lineage>
</organism>
<feature type="region of interest" description="Disordered" evidence="1">
    <location>
        <begin position="135"/>
        <end position="158"/>
    </location>
</feature>
<evidence type="ECO:0000313" key="3">
    <source>
        <dbReference type="Proteomes" id="UP001497480"/>
    </source>
</evidence>
<comment type="caution">
    <text evidence="2">The sequence shown here is derived from an EMBL/GenBank/DDBJ whole genome shotgun (WGS) entry which is preliminary data.</text>
</comment>
<sequence length="355" mass="40034">MSRSSSPRAYLYSMLLKSEKETVSGQGAGKFSYRNGSRGLSLNSLLAIESCPIAAYYANSSAAADSINSDPLDPMQQDQLFLWLPYLKPFSRSSHLADSFSLDSPLCACFPKSIQDSLFPLSRVPFPRLLLSDKDMPREVDSNSGEEKSETPIATGLSPKLRRYPKPLPLPVKLILIWSFPRILLRQESSPPKTFSRTRNRNRNRNRNRKKRHYPLPLTKPWGAPTSLPGKFSCRDDTFLSGRSEIIFITIRSAVDTRETSTRQAKRLRGKKAKSYAFFSLPLNLNRSIPAKNELNRVWLSPSVHPYKEPILVQQKKSGVDSLTTSSANRDLLERVIESSLIPRLNLANRFFGKG</sequence>
<feature type="region of interest" description="Disordered" evidence="1">
    <location>
        <begin position="191"/>
        <end position="220"/>
    </location>
</feature>
<name>A0AAV1X1W2_LUPLU</name>
<dbReference type="EMBL" id="CAXHTB010000011">
    <property type="protein sequence ID" value="CAL0314966.1"/>
    <property type="molecule type" value="Genomic_DNA"/>
</dbReference>
<reference evidence="2 3" key="1">
    <citation type="submission" date="2024-03" db="EMBL/GenBank/DDBJ databases">
        <authorList>
            <person name="Martinez-Hernandez J."/>
        </authorList>
    </citation>
    <scope>NUCLEOTIDE SEQUENCE [LARGE SCALE GENOMIC DNA]</scope>
</reference>
<feature type="compositionally biased region" description="Basic and acidic residues" evidence="1">
    <location>
        <begin position="135"/>
        <end position="150"/>
    </location>
</feature>
<dbReference type="Proteomes" id="UP001497480">
    <property type="component" value="Unassembled WGS sequence"/>
</dbReference>
<feature type="compositionally biased region" description="Basic residues" evidence="1">
    <location>
        <begin position="196"/>
        <end position="214"/>
    </location>
</feature>
<keyword evidence="3" id="KW-1185">Reference proteome</keyword>